<gene>
    <name evidence="2" type="ORF">B5V51_3807</name>
</gene>
<sequence>MKLPFNMVLAPMLKPYLGRTRMFCHHPTFCMSILYTYFYALLGLFISANHLRKHLGELPPDWSPSSSQVHEGQHFMLLHDMKIIATSMGLVQYACLLVGCLTENPSLFIPHLSGQLIIVAVKILNALLLFAPINKREIGKLTHKVPAILLMIFNWLQEFCVFRQFLCICDL</sequence>
<dbReference type="EMBL" id="NWSH01001913">
    <property type="protein sequence ID" value="PCG69695.1"/>
    <property type="molecule type" value="Genomic_DNA"/>
</dbReference>
<name>A0A2A4JC92_HELVI</name>
<evidence type="ECO:0000256" key="1">
    <source>
        <dbReference type="SAM" id="Phobius"/>
    </source>
</evidence>
<keyword evidence="1" id="KW-0812">Transmembrane</keyword>
<accession>A0A2A4JC92</accession>
<feature type="transmembrane region" description="Helical" evidence="1">
    <location>
        <begin position="26"/>
        <end position="46"/>
    </location>
</feature>
<dbReference type="AlphaFoldDB" id="A0A2A4JC92"/>
<reference evidence="2" key="1">
    <citation type="submission" date="2017-09" db="EMBL/GenBank/DDBJ databases">
        <title>Contemporary evolution of a Lepidopteran species, Heliothis virescens, in response to modern agricultural practices.</title>
        <authorList>
            <person name="Fritz M.L."/>
            <person name="Deyonke A.M."/>
            <person name="Papanicolaou A."/>
            <person name="Micinski S."/>
            <person name="Westbrook J."/>
            <person name="Gould F."/>
        </authorList>
    </citation>
    <scope>NUCLEOTIDE SEQUENCE [LARGE SCALE GENOMIC DNA]</scope>
    <source>
        <strain evidence="2">HvINT-</strain>
        <tissue evidence="2">Whole body</tissue>
    </source>
</reference>
<protein>
    <submittedName>
        <fullName evidence="2">Uncharacterized protein</fullName>
    </submittedName>
</protein>
<evidence type="ECO:0000313" key="2">
    <source>
        <dbReference type="EMBL" id="PCG69695.1"/>
    </source>
</evidence>
<feature type="transmembrane region" description="Helical" evidence="1">
    <location>
        <begin position="83"/>
        <end position="102"/>
    </location>
</feature>
<keyword evidence="1" id="KW-1133">Transmembrane helix</keyword>
<feature type="transmembrane region" description="Helical" evidence="1">
    <location>
        <begin position="114"/>
        <end position="133"/>
    </location>
</feature>
<proteinExistence type="predicted"/>
<comment type="caution">
    <text evidence="2">The sequence shown here is derived from an EMBL/GenBank/DDBJ whole genome shotgun (WGS) entry which is preliminary data.</text>
</comment>
<organism evidence="2">
    <name type="scientific">Heliothis virescens</name>
    <name type="common">Tobacco budworm moth</name>
    <dbReference type="NCBI Taxonomy" id="7102"/>
    <lineage>
        <taxon>Eukaryota</taxon>
        <taxon>Metazoa</taxon>
        <taxon>Ecdysozoa</taxon>
        <taxon>Arthropoda</taxon>
        <taxon>Hexapoda</taxon>
        <taxon>Insecta</taxon>
        <taxon>Pterygota</taxon>
        <taxon>Neoptera</taxon>
        <taxon>Endopterygota</taxon>
        <taxon>Lepidoptera</taxon>
        <taxon>Glossata</taxon>
        <taxon>Ditrysia</taxon>
        <taxon>Noctuoidea</taxon>
        <taxon>Noctuidae</taxon>
        <taxon>Heliothinae</taxon>
        <taxon>Heliothis</taxon>
    </lineage>
</organism>
<keyword evidence="1" id="KW-0472">Membrane</keyword>